<dbReference type="InterPro" id="IPR015943">
    <property type="entry name" value="WD40/YVTN_repeat-like_dom_sf"/>
</dbReference>
<dbReference type="Pfam" id="PF24762">
    <property type="entry name" value="TPR_IF140-IFT172"/>
    <property type="match status" value="1"/>
</dbReference>
<organism evidence="14 15">
    <name type="scientific">Zonotrichia albicollis</name>
    <name type="common">White-throated sparrow</name>
    <name type="synonym">Fringilla albicollis</name>
    <dbReference type="NCBI Taxonomy" id="44394"/>
    <lineage>
        <taxon>Eukaryota</taxon>
        <taxon>Metazoa</taxon>
        <taxon>Chordata</taxon>
        <taxon>Craniata</taxon>
        <taxon>Vertebrata</taxon>
        <taxon>Euteleostomi</taxon>
        <taxon>Archelosauria</taxon>
        <taxon>Archosauria</taxon>
        <taxon>Dinosauria</taxon>
        <taxon>Saurischia</taxon>
        <taxon>Theropoda</taxon>
        <taxon>Coelurosauria</taxon>
        <taxon>Aves</taxon>
        <taxon>Neognathae</taxon>
        <taxon>Neoaves</taxon>
        <taxon>Telluraves</taxon>
        <taxon>Australaves</taxon>
        <taxon>Passeriformes</taxon>
        <taxon>Passerellidae</taxon>
        <taxon>Zonotrichia</taxon>
    </lineage>
</organism>
<keyword evidence="2" id="KW-0963">Cytoplasm</keyword>
<dbReference type="Pfam" id="PF23146">
    <property type="entry name" value="Zf_IFT144_1st"/>
    <property type="match status" value="1"/>
</dbReference>
<dbReference type="PANTHER" id="PTHR14920:SF0">
    <property type="entry name" value="WD REPEAT DOMAIN 19"/>
    <property type="match status" value="1"/>
</dbReference>
<evidence type="ECO:0000256" key="1">
    <source>
        <dbReference type="ARBA" id="ARBA00004120"/>
    </source>
</evidence>
<dbReference type="InterPro" id="IPR001680">
    <property type="entry name" value="WD40_rpt"/>
</dbReference>
<sequence length="1282" mass="145298">MILRLFTLYEKAWSGSPVQFAWQKTLGNFLAVIGGDRSVKIFDRHGQKRNDINLPGNCVAMDWDKDGDTLAIITDKSSTIFLWDAITNKTSQVDSGMRDAMSFLLWSRVGALLAVGTTKGNLLIYNRQTSRKISVLGKHTKRITCGCWSTENLLALGGEDRMITISNQEGDTIRQVVSVVVGKKTLFLFNLNDPDNPIDLKFQQPYGSIVSYKWYGDGYIMIGFSQGYFVVISTHIREIGQEVFQAHNHKDNLSSIAISQSLNKAASCGDNCIKIHDLTDMREMYAIINLDDENKGVDQMAWTDDGQLLAVSTRRGSLHVFLTKLPILGDACSTRIAYLTSLLEVTIANHVESELPVTVSVEVEPSFVAIGVYHLAVGMNNRAWFYALGENNVKELKDMEYLGTVASMHLNSDYAAALFEGKVQLHMMENTTTGVINYFFIEDWQFVNEYRHPVSVRKVFPDPNGTRMAFIDDKSDGFVYCPVNDRVYEIPDFSPTIKGILWENWPMDKGVFVAFDDDKVYTYVFHKDTIQGSKIILAGGTEVPYSHKPLLLYNGELTCQTPSGKTNSIYLSTHGFLGNLKDFGPDMLRQMLTQTLMLKRFSEAWEICRLLNDQSCWNELAKACLHHMEVDFAIRVYRTSGNAGMVMSLEQVKGIEDHNLLAGHLAMFTSDFNLAQDLYLASSCPIAALEMRKDLQHWDKALQLAKRLALDQIPFISKEYAVQLEFMGDYVNALAHYEKGITGNNKEHDEVCLAGVAQMSIRMGDVRRGVNQALKHPSRVLKRDCGAILENMKQFSEAAQLYEKGQYYDKAASVYIRCKNWAKVGELLPQVSSPKIHLQYAKAKEADGRYTEAVVAYEHAKQWDSVIRLYLDHLNNPEKAVNIVRETQSLEGAKMVARFFLRLGDYGSAIQFLVMSKCNNEAFTLAQQHNKMEIYADIISSESTTNEDYQSIALYFEAEKKHFQAGKFFLLCGQYGRALRHFLQSPSTEDNSAMEMAIETVGRAKDETLTNQLIDYLMGEGDGMPQDARYLFRLYMALKQHRDAARTAIIIAREEQCSGNYRNARDVLFSMYSELKTQKIKISSEMATNLMILHSYVLVKIHVKRGDHMKGARMLIRVANNISKFPSHIVPILTSAVIECHRAGLKNSAFSFAAMLMRPEYRSKIDPKYKKKIETMVRRRDTTETEEPTTACPYCAFQLPECELLCPSCKNNLPYCIATGRHMVRDDWTVCPHCDFPALYSEFKNLLQTENVCPMCSERINIGDLQKINDCTEYLKLEDEDQ</sequence>
<keyword evidence="9" id="KW-0966">Cell projection</keyword>
<comment type="subcellular location">
    <subcellularLocation>
        <location evidence="1">Cytoplasm</location>
        <location evidence="1">Cytoskeleton</location>
        <location evidence="1">Cilium basal body</location>
    </subcellularLocation>
</comment>
<dbReference type="SMART" id="SM00320">
    <property type="entry name" value="WD40"/>
    <property type="match status" value="6"/>
</dbReference>
<dbReference type="SUPFAM" id="SSF69322">
    <property type="entry name" value="Tricorn protease domain 2"/>
    <property type="match status" value="1"/>
</dbReference>
<evidence type="ECO:0000256" key="8">
    <source>
        <dbReference type="ARBA" id="ARBA00023212"/>
    </source>
</evidence>
<dbReference type="FunFam" id="1.25.40.470:FF:000009">
    <property type="entry name" value="WD repeat-containing protein 19 isoform X1"/>
    <property type="match status" value="1"/>
</dbReference>
<reference evidence="14" key="2">
    <citation type="submission" date="2025-09" db="UniProtKB">
        <authorList>
            <consortium name="Ensembl"/>
        </authorList>
    </citation>
    <scope>IDENTIFICATION</scope>
</reference>
<dbReference type="InterPro" id="IPR011990">
    <property type="entry name" value="TPR-like_helical_dom_sf"/>
</dbReference>
<dbReference type="Proteomes" id="UP000694413">
    <property type="component" value="Unassembled WGS sequence"/>
</dbReference>
<dbReference type="GO" id="GO:0035721">
    <property type="term" value="P:intraciliary retrograde transport"/>
    <property type="evidence" value="ECO:0007669"/>
    <property type="project" value="InterPro"/>
</dbReference>
<feature type="domain" description="IF140/IFT172/WDR19 TPR" evidence="13">
    <location>
        <begin position="601"/>
        <end position="987"/>
    </location>
</feature>
<reference evidence="14" key="1">
    <citation type="submission" date="2025-08" db="UniProtKB">
        <authorList>
            <consortium name="Ensembl"/>
        </authorList>
    </citation>
    <scope>IDENTIFICATION</scope>
</reference>
<dbReference type="Pfam" id="PF23389">
    <property type="entry name" value="Beta-prop_WDR19_1st"/>
    <property type="match status" value="1"/>
</dbReference>
<evidence type="ECO:0000256" key="6">
    <source>
        <dbReference type="ARBA" id="ARBA00022803"/>
    </source>
</evidence>
<dbReference type="Pfam" id="PF23145">
    <property type="entry name" value="Zf_2nd_IFT121"/>
    <property type="match status" value="1"/>
</dbReference>
<keyword evidence="7" id="KW-0969">Cilium</keyword>
<evidence type="ECO:0000313" key="14">
    <source>
        <dbReference type="Ensembl" id="ENSZALP00000022626.1"/>
    </source>
</evidence>
<evidence type="ECO:0000256" key="9">
    <source>
        <dbReference type="ARBA" id="ARBA00023273"/>
    </source>
</evidence>
<dbReference type="Ensembl" id="ENSZALT00000029407.1">
    <property type="protein sequence ID" value="ENSZALP00000022626.1"/>
    <property type="gene ID" value="ENSZALG00000017574.1"/>
</dbReference>
<evidence type="ECO:0000256" key="2">
    <source>
        <dbReference type="ARBA" id="ARBA00022490"/>
    </source>
</evidence>
<evidence type="ECO:0000259" key="13">
    <source>
        <dbReference type="Pfam" id="PF24762"/>
    </source>
</evidence>
<keyword evidence="15" id="KW-1185">Reference proteome</keyword>
<gene>
    <name evidence="14" type="primary">WDR19</name>
</gene>
<name>A0A8D2QKL4_ZONAL</name>
<evidence type="ECO:0000256" key="7">
    <source>
        <dbReference type="ARBA" id="ARBA00023069"/>
    </source>
</evidence>
<dbReference type="Pfam" id="PF00400">
    <property type="entry name" value="WD40"/>
    <property type="match status" value="1"/>
</dbReference>
<dbReference type="SUPFAM" id="SSF48452">
    <property type="entry name" value="TPR-like"/>
    <property type="match status" value="1"/>
</dbReference>
<dbReference type="Pfam" id="PF15911">
    <property type="entry name" value="Beta-prop_WDR19_2nd"/>
    <property type="match status" value="1"/>
</dbReference>
<evidence type="ECO:0000259" key="10">
    <source>
        <dbReference type="Pfam" id="PF15911"/>
    </source>
</evidence>
<keyword evidence="5" id="KW-0970">Cilium biogenesis/degradation</keyword>
<dbReference type="InterPro" id="IPR039468">
    <property type="entry name" value="WDR19_WD40_rpt"/>
</dbReference>
<dbReference type="GO" id="GO:0030991">
    <property type="term" value="C:intraciliary transport particle A"/>
    <property type="evidence" value="ECO:0007669"/>
    <property type="project" value="TreeGrafter"/>
</dbReference>
<dbReference type="PANTHER" id="PTHR14920">
    <property type="entry name" value="OSMOTIC AVOIDANCE ABNORMAL PROTEIN 1/WD REPEAT MEMBRANE PROTEIN"/>
    <property type="match status" value="1"/>
</dbReference>
<evidence type="ECO:0000259" key="12">
    <source>
        <dbReference type="Pfam" id="PF23389"/>
    </source>
</evidence>
<feature type="domain" description="WDR19 first beta-propeller" evidence="12">
    <location>
        <begin position="18"/>
        <end position="176"/>
    </location>
</feature>
<keyword evidence="8" id="KW-0206">Cytoskeleton</keyword>
<dbReference type="GO" id="GO:0008104">
    <property type="term" value="P:intracellular protein localization"/>
    <property type="evidence" value="ECO:0007669"/>
    <property type="project" value="UniProtKB-ARBA"/>
</dbReference>
<accession>A0A8D2QKL4</accession>
<evidence type="ECO:0000313" key="15">
    <source>
        <dbReference type="Proteomes" id="UP000694413"/>
    </source>
</evidence>
<dbReference type="GO" id="GO:0005929">
    <property type="term" value="C:cilium"/>
    <property type="evidence" value="ECO:0007669"/>
    <property type="project" value="UniProtKB-ARBA"/>
</dbReference>
<dbReference type="FunFam" id="1.25.40.470:FF:000006">
    <property type="entry name" value="WD repeat-containing protein 19 isoform X1"/>
    <property type="match status" value="1"/>
</dbReference>
<dbReference type="GO" id="GO:0060271">
    <property type="term" value="P:cilium assembly"/>
    <property type="evidence" value="ECO:0007669"/>
    <property type="project" value="TreeGrafter"/>
</dbReference>
<dbReference type="SUPFAM" id="SSF82171">
    <property type="entry name" value="DPP6 N-terminal domain-like"/>
    <property type="match status" value="1"/>
</dbReference>
<keyword evidence="6" id="KW-0802">TPR repeat</keyword>
<dbReference type="Gene3D" id="1.25.40.470">
    <property type="match status" value="2"/>
</dbReference>
<feature type="domain" description="WDR19 WD40 repeat" evidence="10">
    <location>
        <begin position="429"/>
        <end position="574"/>
    </location>
</feature>
<dbReference type="InterPro" id="IPR057855">
    <property type="entry name" value="Beta-prop_WDR19_1st"/>
</dbReference>
<dbReference type="InterPro" id="IPR040379">
    <property type="entry name" value="WDR19/dyf-2"/>
</dbReference>
<keyword evidence="3" id="KW-0853">WD repeat</keyword>
<proteinExistence type="predicted"/>
<dbReference type="InterPro" id="IPR056170">
    <property type="entry name" value="Znf_IFT121-like"/>
</dbReference>
<evidence type="ECO:0000256" key="4">
    <source>
        <dbReference type="ARBA" id="ARBA00022737"/>
    </source>
</evidence>
<evidence type="ECO:0000256" key="3">
    <source>
        <dbReference type="ARBA" id="ARBA00022574"/>
    </source>
</evidence>
<dbReference type="InterPro" id="IPR056168">
    <property type="entry name" value="TPR_IF140/IFT172/WDR19"/>
</dbReference>
<evidence type="ECO:0000259" key="11">
    <source>
        <dbReference type="Pfam" id="PF23145"/>
    </source>
</evidence>
<dbReference type="Gene3D" id="2.130.10.10">
    <property type="entry name" value="YVTN repeat-like/Quinoprotein amine dehydrogenase"/>
    <property type="match status" value="2"/>
</dbReference>
<keyword evidence="4" id="KW-0677">Repeat</keyword>
<protein>
    <submittedName>
        <fullName evidence="14">WD repeat domain 19</fullName>
    </submittedName>
</protein>
<feature type="domain" description="IFT121-like zinc finger" evidence="11">
    <location>
        <begin position="1214"/>
        <end position="1260"/>
    </location>
</feature>
<evidence type="ECO:0000256" key="5">
    <source>
        <dbReference type="ARBA" id="ARBA00022794"/>
    </source>
</evidence>